<name>A0A4R2JFH2_9PSEU</name>
<dbReference type="EMBL" id="SLWS01000011">
    <property type="protein sequence ID" value="TCO52995.1"/>
    <property type="molecule type" value="Genomic_DNA"/>
</dbReference>
<evidence type="ECO:0000313" key="1">
    <source>
        <dbReference type="EMBL" id="TCO52995.1"/>
    </source>
</evidence>
<keyword evidence="2" id="KW-1185">Reference proteome</keyword>
<evidence type="ECO:0000313" key="2">
    <source>
        <dbReference type="Proteomes" id="UP000295680"/>
    </source>
</evidence>
<reference evidence="1 2" key="1">
    <citation type="submission" date="2019-03" db="EMBL/GenBank/DDBJ databases">
        <title>Genomic Encyclopedia of Type Strains, Phase IV (KMG-IV): sequencing the most valuable type-strain genomes for metagenomic binning, comparative biology and taxonomic classification.</title>
        <authorList>
            <person name="Goeker M."/>
        </authorList>
    </citation>
    <scope>NUCLEOTIDE SEQUENCE [LARGE SCALE GENOMIC DNA]</scope>
    <source>
        <strain evidence="1 2">DSM 45934</strain>
    </source>
</reference>
<sequence length="109" mass="11966">MIVAANPAFFRTRGVFFSVGNAYPIADSIRQSELPVRPTMRMATGSYRRWTGATRTHYAGYHTYLAETNVAAKAQGTAKGGMVPGRQNRLTVQRYRGQSYSQSTTVLGG</sequence>
<comment type="caution">
    <text evidence="1">The sequence shown here is derived from an EMBL/GenBank/DDBJ whole genome shotgun (WGS) entry which is preliminary data.</text>
</comment>
<dbReference type="Proteomes" id="UP000295680">
    <property type="component" value="Unassembled WGS sequence"/>
</dbReference>
<protein>
    <submittedName>
        <fullName evidence="1">Uncharacterized protein</fullName>
    </submittedName>
</protein>
<proteinExistence type="predicted"/>
<dbReference type="AlphaFoldDB" id="A0A4R2JFH2"/>
<gene>
    <name evidence="1" type="ORF">EV192_111189</name>
</gene>
<dbReference type="RefSeq" id="WP_207926581.1">
    <property type="nucleotide sequence ID" value="NZ_SLWS01000011.1"/>
</dbReference>
<accession>A0A4R2JFH2</accession>
<organism evidence="1 2">
    <name type="scientific">Actinocrispum wychmicini</name>
    <dbReference type="NCBI Taxonomy" id="1213861"/>
    <lineage>
        <taxon>Bacteria</taxon>
        <taxon>Bacillati</taxon>
        <taxon>Actinomycetota</taxon>
        <taxon>Actinomycetes</taxon>
        <taxon>Pseudonocardiales</taxon>
        <taxon>Pseudonocardiaceae</taxon>
        <taxon>Actinocrispum</taxon>
    </lineage>
</organism>